<dbReference type="OrthoDB" id="2993351at2759"/>
<reference evidence="3 4" key="1">
    <citation type="submission" date="2017-10" db="EMBL/GenBank/DDBJ databases">
        <title>Comparative genomics in systemic dimorphic fungi from Ajellomycetaceae.</title>
        <authorList>
            <person name="Munoz J.F."/>
            <person name="Mcewen J.G."/>
            <person name="Clay O.K."/>
            <person name="Cuomo C.A."/>
        </authorList>
    </citation>
    <scope>NUCLEOTIDE SEQUENCE [LARGE SCALE GENOMIC DNA]</scope>
    <source>
        <strain evidence="3 4">UAMH5409</strain>
    </source>
</reference>
<evidence type="ECO:0000313" key="4">
    <source>
        <dbReference type="Proteomes" id="UP000223968"/>
    </source>
</evidence>
<evidence type="ECO:0000259" key="2">
    <source>
        <dbReference type="Pfam" id="PF12417"/>
    </source>
</evidence>
<name>A0A2B7XV86_9EURO</name>
<comment type="caution">
    <text evidence="3">The sequence shown here is derived from an EMBL/GenBank/DDBJ whole genome shotgun (WGS) entry which is preliminary data.</text>
</comment>
<gene>
    <name evidence="3" type="ORF">AJ79_02278</name>
</gene>
<evidence type="ECO:0000256" key="1">
    <source>
        <dbReference type="SAM" id="MobiDB-lite"/>
    </source>
</evidence>
<dbReference type="Proteomes" id="UP000223968">
    <property type="component" value="Unassembled WGS sequence"/>
</dbReference>
<protein>
    <recommendedName>
        <fullName evidence="2">DUF3669 domain-containing protein</fullName>
    </recommendedName>
</protein>
<dbReference type="PANTHER" id="PTHR40780">
    <property type="entry name" value="DUF3669 DOMAIN-CONTAINING PROTEIN"/>
    <property type="match status" value="1"/>
</dbReference>
<sequence length="410" mass="46743">MAQLYCIGRGSCGTVWGEKQQQNEEPFSEVAYKASFHERALWRDFNLTNRVHNAFLRMQELMEDFFPGITVPRIPSATHFFKPSSPWWGAEHSPPMFLPPEIPADGGGQAVMRTQRILPLPSSTREILINSYFDPQSQVAALSNPENKDCLIRLYLGADAGYKFTGDGPWRTSLRNFELYFDMACALGRLAFPDMDLNIRLLAQEMAVGLAIIHWEAKCDGMAADWVLGSPSRSELLLECAEEFETMQIAEVTPNSKKGGRSTYLWILDFDKARPIEYDKSCIPLLLGGVTANDPYLPNPKNSPKWLYELFEVTYLQASEEILGRKLYKATDRERADIMELPYFFMEAWEEWAQYSEDLGVNLERWSLVDGEVEVEEAEEIEGDDTGEDGDNEMEDGDERASVRWETPFC</sequence>
<dbReference type="PANTHER" id="PTHR40780:SF2">
    <property type="entry name" value="DUF3669 DOMAIN-CONTAINING PROTEIN"/>
    <property type="match status" value="1"/>
</dbReference>
<evidence type="ECO:0000313" key="3">
    <source>
        <dbReference type="EMBL" id="PGH15684.1"/>
    </source>
</evidence>
<accession>A0A2B7XV86</accession>
<proteinExistence type="predicted"/>
<feature type="region of interest" description="Disordered" evidence="1">
    <location>
        <begin position="376"/>
        <end position="410"/>
    </location>
</feature>
<organism evidence="3 4">
    <name type="scientific">Helicocarpus griseus UAMH5409</name>
    <dbReference type="NCBI Taxonomy" id="1447875"/>
    <lineage>
        <taxon>Eukaryota</taxon>
        <taxon>Fungi</taxon>
        <taxon>Dikarya</taxon>
        <taxon>Ascomycota</taxon>
        <taxon>Pezizomycotina</taxon>
        <taxon>Eurotiomycetes</taxon>
        <taxon>Eurotiomycetidae</taxon>
        <taxon>Onygenales</taxon>
        <taxon>Ajellomycetaceae</taxon>
        <taxon>Helicocarpus</taxon>
    </lineage>
</organism>
<feature type="domain" description="DUF3669" evidence="2">
    <location>
        <begin position="265"/>
        <end position="325"/>
    </location>
</feature>
<dbReference type="STRING" id="1447875.A0A2B7XV86"/>
<dbReference type="Pfam" id="PF12417">
    <property type="entry name" value="DUF3669"/>
    <property type="match status" value="1"/>
</dbReference>
<feature type="compositionally biased region" description="Acidic residues" evidence="1">
    <location>
        <begin position="376"/>
        <end position="398"/>
    </location>
</feature>
<dbReference type="InterPro" id="IPR022137">
    <property type="entry name" value="Znf_prot_DUF3669"/>
</dbReference>
<dbReference type="EMBL" id="PDNB01000023">
    <property type="protein sequence ID" value="PGH15684.1"/>
    <property type="molecule type" value="Genomic_DNA"/>
</dbReference>
<dbReference type="AlphaFoldDB" id="A0A2B7XV86"/>
<keyword evidence="4" id="KW-1185">Reference proteome</keyword>